<keyword evidence="1" id="KW-0175">Coiled coil</keyword>
<organism evidence="3 4">
    <name type="scientific">Diaphorina citri</name>
    <name type="common">Asian citrus psyllid</name>
    <dbReference type="NCBI Taxonomy" id="121845"/>
    <lineage>
        <taxon>Eukaryota</taxon>
        <taxon>Metazoa</taxon>
        <taxon>Ecdysozoa</taxon>
        <taxon>Arthropoda</taxon>
        <taxon>Hexapoda</taxon>
        <taxon>Insecta</taxon>
        <taxon>Pterygota</taxon>
        <taxon>Neoptera</taxon>
        <taxon>Paraneoptera</taxon>
        <taxon>Hemiptera</taxon>
        <taxon>Sternorrhyncha</taxon>
        <taxon>Psylloidea</taxon>
        <taxon>Psyllidae</taxon>
        <taxon>Diaphorininae</taxon>
        <taxon>Diaphorina</taxon>
    </lineage>
</organism>
<evidence type="ECO:0000313" key="3">
    <source>
        <dbReference type="Proteomes" id="UP000079169"/>
    </source>
</evidence>
<reference evidence="4" key="1">
    <citation type="submission" date="2025-08" db="UniProtKB">
        <authorList>
            <consortium name="RefSeq"/>
        </authorList>
    </citation>
    <scope>IDENTIFICATION</scope>
</reference>
<dbReference type="GO" id="GO:0005643">
    <property type="term" value="C:nuclear pore"/>
    <property type="evidence" value="ECO:0007669"/>
    <property type="project" value="TreeGrafter"/>
</dbReference>
<dbReference type="PaxDb" id="121845-A0A3Q0JK46"/>
<feature type="non-terminal residue" evidence="4">
    <location>
        <position position="699"/>
    </location>
</feature>
<dbReference type="RefSeq" id="XP_026688726.1">
    <property type="nucleotide sequence ID" value="XM_026832925.1"/>
</dbReference>
<dbReference type="GO" id="GO:1901673">
    <property type="term" value="P:regulation of mitotic spindle assembly"/>
    <property type="evidence" value="ECO:0007669"/>
    <property type="project" value="TreeGrafter"/>
</dbReference>
<dbReference type="AlphaFoldDB" id="A0A3Q0JK46"/>
<dbReference type="GO" id="GO:0006406">
    <property type="term" value="P:mRNA export from nucleus"/>
    <property type="evidence" value="ECO:0007669"/>
    <property type="project" value="TreeGrafter"/>
</dbReference>
<dbReference type="GO" id="GO:0034399">
    <property type="term" value="C:nuclear periphery"/>
    <property type="evidence" value="ECO:0007669"/>
    <property type="project" value="UniProtKB-ARBA"/>
</dbReference>
<name>A0A3Q0JK46_DIACI</name>
<feature type="coiled-coil region" evidence="1">
    <location>
        <begin position="283"/>
        <end position="408"/>
    </location>
</feature>
<evidence type="ECO:0000313" key="4">
    <source>
        <dbReference type="RefSeq" id="XP_026688726.1"/>
    </source>
</evidence>
<feature type="coiled-coil region" evidence="1">
    <location>
        <begin position="639"/>
        <end position="679"/>
    </location>
</feature>
<dbReference type="GO" id="GO:0006606">
    <property type="term" value="P:protein import into nucleus"/>
    <property type="evidence" value="ECO:0007669"/>
    <property type="project" value="InterPro"/>
</dbReference>
<dbReference type="STRING" id="121845.A0A3Q0JK46"/>
<evidence type="ECO:0000259" key="2">
    <source>
        <dbReference type="Pfam" id="PF07926"/>
    </source>
</evidence>
<proteinExistence type="predicted"/>
<sequence>MDQSKDELIAKYESEKTTLEQQDEITFKATLTQREERMKEVLKENLELKPTQEDLPSRLMGKSTPCLRAQNAWLPSADKPHIRFYIYCQWYRTLPRTRSVRGITRDGSTAESSSSDQQERHGQRLIELLVLPQEGMPKSSINSPKSNVSIFARSQLEELRGQLVTENEYKEEMLTTLRHNAELTSGQLATLEKTSQSYRESLIKNETVVSALHEQLKTVSKQLATAEIQSDQYRREVEHLNEKLRDMTSSREVLTREKNMHAQLMSHIEAIKTQMQLSESMGKAKLESKLEDALKEVNGLRHKLTEEQNMHVSKVEMLNKNLDTLKTRVEEETEAKTMARQELEKIREVVKVMEKEMAELRIELDNAKTMSVSSGEKDKQVDQLKYEMMKIQAELKESQNLVAVTKQNEKSIQEICATFEKHNRDLSAQLRTAEATQQAKVAELTKQVETLTQQVREKEKLLSEQPVTPRLSNAEDVSGEVDELRHQLEQVREQLRQSEMEKEKAVASYFRELQLHANDSQSLPKLTQELSEMKSTLQTLENEKQAVQAKLTQVEHELRAKQGDVEAEKTRVRQELEEVRTQNETLYKALDELSTQCNQSLNEIENSSSFSEDTLRGNENVISVIKHLRQQTSLARIDKQNIECENRVLKSDLEMLKRKLNESNELLNAERNKNKVNEKTLEKHAELVKKIEMMEVMSD</sequence>
<feature type="coiled-coil region" evidence="1">
    <location>
        <begin position="209"/>
        <end position="257"/>
    </location>
</feature>
<gene>
    <name evidence="4" type="primary">LOC103523293</name>
</gene>
<evidence type="ECO:0000256" key="1">
    <source>
        <dbReference type="SAM" id="Coils"/>
    </source>
</evidence>
<dbReference type="InterPro" id="IPR012929">
    <property type="entry name" value="Nucleoprot-TPR/MLP1-2_dom"/>
</dbReference>
<feature type="domain" description="Nucleoprotein TPR/MLP1-2" evidence="2">
    <location>
        <begin position="473"/>
        <end position="592"/>
    </location>
</feature>
<dbReference type="PANTHER" id="PTHR18898:SF2">
    <property type="entry name" value="NUCLEOPROTEIN TPR"/>
    <property type="match status" value="1"/>
</dbReference>
<keyword evidence="3" id="KW-1185">Reference proteome</keyword>
<dbReference type="Proteomes" id="UP000079169">
    <property type="component" value="Unplaced"/>
</dbReference>
<dbReference type="PANTHER" id="PTHR18898">
    <property type="entry name" value="NUCLEOPROTEIN TPR-RELATED"/>
    <property type="match status" value="1"/>
</dbReference>
<accession>A0A3Q0JK46</accession>
<dbReference type="Pfam" id="PF07926">
    <property type="entry name" value="TPR_MLP1_2"/>
    <property type="match status" value="1"/>
</dbReference>
<dbReference type="KEGG" id="dci:103523293"/>
<dbReference type="GeneID" id="103523293"/>
<dbReference type="GO" id="GO:0017056">
    <property type="term" value="F:structural constituent of nuclear pore"/>
    <property type="evidence" value="ECO:0007669"/>
    <property type="project" value="TreeGrafter"/>
</dbReference>
<feature type="coiled-coil region" evidence="1">
    <location>
        <begin position="434"/>
        <end position="596"/>
    </location>
</feature>
<protein>
    <submittedName>
        <fullName evidence="4">Leucine-rich repeat-containing protein DDB_G0290503</fullName>
    </submittedName>
</protein>